<organism evidence="2 3">
    <name type="scientific">Streptomyces mobaraensis (strain ATCC 29032 / DSM 40847 / JCM 4168 / NBRC 13819 / NCIMB 11159 / IPCR 16-22)</name>
    <dbReference type="NCBI Taxonomy" id="1223523"/>
    <lineage>
        <taxon>Bacteria</taxon>
        <taxon>Bacillati</taxon>
        <taxon>Actinomycetota</taxon>
        <taxon>Actinomycetes</taxon>
        <taxon>Kitasatosporales</taxon>
        <taxon>Streptomycetaceae</taxon>
        <taxon>Streptomyces</taxon>
    </lineage>
</organism>
<sequence length="215" mass="22807">MSRRRASIQTLRRAGGPEPPPGPRRGDHGFEPERIADDHGAPRPPQRADRLLRRGLARLVHEQPAEGPAPGDGRRSTSIFPSARSGRVRGSSALCSSHPVSHRSSCGPGARVCLTAQAQEDDVALSLIRRPSSSTVKHGAVAGPPVEVLLGLRYAERLRQDVAHLVDGEDPGVHGVLPHGVGAGRRPADGGTRFPGRRQSGGRGPNRAAPYHLLT</sequence>
<evidence type="ECO:0000313" key="2">
    <source>
        <dbReference type="EMBL" id="EME98297.1"/>
    </source>
</evidence>
<feature type="compositionally biased region" description="Low complexity" evidence="1">
    <location>
        <begin position="82"/>
        <end position="91"/>
    </location>
</feature>
<name>M3AXG6_STRM1</name>
<protein>
    <submittedName>
        <fullName evidence="2">Uncharacterized protein</fullName>
    </submittedName>
</protein>
<dbReference type="STRING" id="1223523.H340_22121"/>
<dbReference type="Proteomes" id="UP000011740">
    <property type="component" value="Unassembled WGS sequence"/>
</dbReference>
<dbReference type="AlphaFoldDB" id="M3AXG6"/>
<evidence type="ECO:0000256" key="1">
    <source>
        <dbReference type="SAM" id="MobiDB-lite"/>
    </source>
</evidence>
<comment type="caution">
    <text evidence="2">The sequence shown here is derived from an EMBL/GenBank/DDBJ whole genome shotgun (WGS) entry which is preliminary data.</text>
</comment>
<feature type="region of interest" description="Disordered" evidence="1">
    <location>
        <begin position="170"/>
        <end position="215"/>
    </location>
</feature>
<reference evidence="2 3" key="1">
    <citation type="journal article" date="2013" name="Genome Announc.">
        <title>Whole-Genome Shotgun Assembly and Analysis of the Genome of Streptomyces mobaraensis DSM 40847, a Strain for Industrial Production of Microbial Transglutaminase.</title>
        <authorList>
            <person name="Yang H."/>
            <person name="He T."/>
            <person name="Wu W."/>
            <person name="Zhu W."/>
            <person name="Lu B."/>
            <person name="Sun W."/>
        </authorList>
    </citation>
    <scope>NUCLEOTIDE SEQUENCE [LARGE SCALE GENOMIC DNA]</scope>
    <source>
        <strain evidence="2 3">DSM 40847</strain>
    </source>
</reference>
<evidence type="ECO:0000313" key="3">
    <source>
        <dbReference type="Proteomes" id="UP000011740"/>
    </source>
</evidence>
<gene>
    <name evidence="2" type="ORF">H340_22121</name>
</gene>
<feature type="region of interest" description="Disordered" evidence="1">
    <location>
        <begin position="1"/>
        <end position="91"/>
    </location>
</feature>
<feature type="compositionally biased region" description="Basic and acidic residues" evidence="1">
    <location>
        <begin position="24"/>
        <end position="52"/>
    </location>
</feature>
<dbReference type="EMBL" id="AORZ01000082">
    <property type="protein sequence ID" value="EME98297.1"/>
    <property type="molecule type" value="Genomic_DNA"/>
</dbReference>
<accession>M3AXG6</accession>
<proteinExistence type="predicted"/>